<dbReference type="Proteomes" id="UP001597502">
    <property type="component" value="Unassembled WGS sequence"/>
</dbReference>
<comment type="caution">
    <text evidence="1">The sequence shown here is derived from an EMBL/GenBank/DDBJ whole genome shotgun (WGS) entry which is preliminary data.</text>
</comment>
<reference evidence="2" key="1">
    <citation type="journal article" date="2019" name="Int. J. Syst. Evol. Microbiol.">
        <title>The Global Catalogue of Microorganisms (GCM) 10K type strain sequencing project: providing services to taxonomists for standard genome sequencing and annotation.</title>
        <authorList>
            <consortium name="The Broad Institute Genomics Platform"/>
            <consortium name="The Broad Institute Genome Sequencing Center for Infectious Disease"/>
            <person name="Wu L."/>
            <person name="Ma J."/>
        </authorList>
    </citation>
    <scope>NUCLEOTIDE SEQUENCE [LARGE SCALE GENOMIC DNA]</scope>
    <source>
        <strain evidence="2">TISTR 1535</strain>
    </source>
</reference>
<gene>
    <name evidence="1" type="ORF">ACFSUO_15535</name>
</gene>
<dbReference type="EMBL" id="JBHUNA010000041">
    <property type="protein sequence ID" value="MFD2762370.1"/>
    <property type="molecule type" value="Genomic_DNA"/>
</dbReference>
<proteinExistence type="predicted"/>
<sequence>MTRNKKKRKWDWLLEVLSYVPELLIESIKLVARGIVSIFKHWS</sequence>
<name>A0ABW5VCJ3_9BACI</name>
<evidence type="ECO:0000313" key="2">
    <source>
        <dbReference type="Proteomes" id="UP001597502"/>
    </source>
</evidence>
<evidence type="ECO:0000313" key="1">
    <source>
        <dbReference type="EMBL" id="MFD2762370.1"/>
    </source>
</evidence>
<organism evidence="1 2">
    <name type="scientific">Lentibacillus juripiscarius</name>
    <dbReference type="NCBI Taxonomy" id="257446"/>
    <lineage>
        <taxon>Bacteria</taxon>
        <taxon>Bacillati</taxon>
        <taxon>Bacillota</taxon>
        <taxon>Bacilli</taxon>
        <taxon>Bacillales</taxon>
        <taxon>Bacillaceae</taxon>
        <taxon>Lentibacillus</taxon>
    </lineage>
</organism>
<protein>
    <submittedName>
        <fullName evidence="1">Uncharacterized protein</fullName>
    </submittedName>
</protein>
<dbReference type="RefSeq" id="WP_382395806.1">
    <property type="nucleotide sequence ID" value="NZ_JBHUNA010000041.1"/>
</dbReference>
<accession>A0ABW5VCJ3</accession>
<keyword evidence="2" id="KW-1185">Reference proteome</keyword>